<dbReference type="GO" id="GO:0043565">
    <property type="term" value="F:sequence-specific DNA binding"/>
    <property type="evidence" value="ECO:0007669"/>
    <property type="project" value="TreeGrafter"/>
</dbReference>
<keyword evidence="4" id="KW-0804">Transcription</keyword>
<keyword evidence="2" id="KW-0805">Transcription regulation</keyword>
<reference evidence="7" key="1">
    <citation type="submission" date="2022-12" db="EMBL/GenBank/DDBJ databases">
        <authorList>
            <person name="Petersen C."/>
        </authorList>
    </citation>
    <scope>NUCLEOTIDE SEQUENCE</scope>
    <source>
        <strain evidence="7">IBT 35675</strain>
    </source>
</reference>
<dbReference type="InterPro" id="IPR051711">
    <property type="entry name" value="Stress_Response_Reg"/>
</dbReference>
<dbReference type="Proteomes" id="UP001148299">
    <property type="component" value="Unassembled WGS sequence"/>
</dbReference>
<dbReference type="InterPro" id="IPR007219">
    <property type="entry name" value="XnlR_reg_dom"/>
</dbReference>
<comment type="caution">
    <text evidence="7">The sequence shown here is derived from an EMBL/GenBank/DDBJ whole genome shotgun (WGS) entry which is preliminary data.</text>
</comment>
<dbReference type="PANTHER" id="PTHR47540:SF3">
    <property type="entry name" value="ZN(II)2CYS6 TRANSCRIPTION FACTOR (EUROFUNG)"/>
    <property type="match status" value="1"/>
</dbReference>
<dbReference type="Pfam" id="PF04082">
    <property type="entry name" value="Fungal_trans"/>
    <property type="match status" value="1"/>
</dbReference>
<organism evidence="7 8">
    <name type="scientific">Penicillium brevicompactum</name>
    <dbReference type="NCBI Taxonomy" id="5074"/>
    <lineage>
        <taxon>Eukaryota</taxon>
        <taxon>Fungi</taxon>
        <taxon>Dikarya</taxon>
        <taxon>Ascomycota</taxon>
        <taxon>Pezizomycotina</taxon>
        <taxon>Eurotiomycetes</taxon>
        <taxon>Eurotiomycetidae</taxon>
        <taxon>Eurotiales</taxon>
        <taxon>Aspergillaceae</taxon>
        <taxon>Penicillium</taxon>
    </lineage>
</organism>
<evidence type="ECO:0000256" key="1">
    <source>
        <dbReference type="ARBA" id="ARBA00004123"/>
    </source>
</evidence>
<dbReference type="GO" id="GO:0008270">
    <property type="term" value="F:zinc ion binding"/>
    <property type="evidence" value="ECO:0007669"/>
    <property type="project" value="InterPro"/>
</dbReference>
<proteinExistence type="predicted"/>
<dbReference type="CDD" id="cd12148">
    <property type="entry name" value="fungal_TF_MHR"/>
    <property type="match status" value="1"/>
</dbReference>
<accession>A0A9W9RM91</accession>
<reference evidence="7" key="2">
    <citation type="journal article" date="2023" name="IMA Fungus">
        <title>Comparative genomic study of the Penicillium genus elucidates a diverse pangenome and 15 lateral gene transfer events.</title>
        <authorList>
            <person name="Petersen C."/>
            <person name="Sorensen T."/>
            <person name="Nielsen M.R."/>
            <person name="Sondergaard T.E."/>
            <person name="Sorensen J.L."/>
            <person name="Fitzpatrick D.A."/>
            <person name="Frisvad J.C."/>
            <person name="Nielsen K.L."/>
        </authorList>
    </citation>
    <scope>NUCLEOTIDE SEQUENCE</scope>
    <source>
        <strain evidence="7">IBT 35675</strain>
    </source>
</reference>
<dbReference type="PANTHER" id="PTHR47540">
    <property type="entry name" value="THIAMINE REPRESSIBLE GENES REGULATORY PROTEIN THI5"/>
    <property type="match status" value="1"/>
</dbReference>
<gene>
    <name evidence="7" type="ORF">N7541_003656</name>
</gene>
<evidence type="ECO:0000256" key="3">
    <source>
        <dbReference type="ARBA" id="ARBA00023125"/>
    </source>
</evidence>
<dbReference type="SMART" id="SM00906">
    <property type="entry name" value="Fungal_trans"/>
    <property type="match status" value="1"/>
</dbReference>
<feature type="domain" description="Xylanolytic transcriptional activator regulatory" evidence="6">
    <location>
        <begin position="208"/>
        <end position="284"/>
    </location>
</feature>
<dbReference type="GO" id="GO:0005634">
    <property type="term" value="C:nucleus"/>
    <property type="evidence" value="ECO:0007669"/>
    <property type="project" value="UniProtKB-SubCell"/>
</dbReference>
<keyword evidence="3" id="KW-0238">DNA-binding</keyword>
<name>A0A9W9RM91_PENBR</name>
<protein>
    <recommendedName>
        <fullName evidence="6">Xylanolytic transcriptional activator regulatory domain-containing protein</fullName>
    </recommendedName>
</protein>
<comment type="subcellular location">
    <subcellularLocation>
        <location evidence="1">Nucleus</location>
    </subcellularLocation>
</comment>
<evidence type="ECO:0000256" key="4">
    <source>
        <dbReference type="ARBA" id="ARBA00023163"/>
    </source>
</evidence>
<evidence type="ECO:0000256" key="5">
    <source>
        <dbReference type="ARBA" id="ARBA00023242"/>
    </source>
</evidence>
<dbReference type="AlphaFoldDB" id="A0A9W9RM91"/>
<evidence type="ECO:0000259" key="6">
    <source>
        <dbReference type="SMART" id="SM00906"/>
    </source>
</evidence>
<evidence type="ECO:0000256" key="2">
    <source>
        <dbReference type="ARBA" id="ARBA00023015"/>
    </source>
</evidence>
<keyword evidence="5" id="KW-0539">Nucleus</keyword>
<dbReference type="EMBL" id="JAPZBR010000002">
    <property type="protein sequence ID" value="KAJ5362812.1"/>
    <property type="molecule type" value="Genomic_DNA"/>
</dbReference>
<sequence>MRSPLAVEQEPLSEGALQYQHYSSLLPKVVATPGVAALPSEHVSPLEVESSAFDYDDSQPASNPDQTDHQGNYIGPASGVSFLLRIQKRLHKAISSSQANSIFAFGDAPMHRPEFDPSFCMMLPKEDAQHLVDRYFDFAMPTYRFLHKPTLQKWFNEFYDTLGAMHDQQNASARIALLFMVFAHARVYMPEDDQPGPSDLRCSRINHCWSLFGTVSHLALAIGLNRKDSSDLATGLNVVEAECRRRTFWCAYTLDAYLSAALGRPRTFHDNDIDAELPACVEDEDLIAGQVTIPTPPGSTRRPSTMLAALAHMKLAQITGKILSNLYSIKPIPAARQVAAVKEISHELSDWRTELSRFLDVDTVSTSLFLPIFQRQRNVLNMTYWHAIILTHRPYVLSSSARLPQNDEQIDHDVQQNESLRKCLDAAMMTANTISEITESRQLYRAFWVSVMALLQNHANMAKNTAYFAFGATIMLYIYVIQECASPPEVYSRYLTAASRCQSHISAIAEKGSLSERYSLVLEELRVEALRQTKRANLCKTGPGDSSRQQEHEVEPMFTHTNEAQVDVPAAADLVHSVMDLNGNIPGLYPDYSGWGQFTSMVSSGLGNMDMFMNCDSFDF</sequence>
<evidence type="ECO:0000313" key="7">
    <source>
        <dbReference type="EMBL" id="KAJ5362812.1"/>
    </source>
</evidence>
<dbReference type="GO" id="GO:0045944">
    <property type="term" value="P:positive regulation of transcription by RNA polymerase II"/>
    <property type="evidence" value="ECO:0007669"/>
    <property type="project" value="TreeGrafter"/>
</dbReference>
<dbReference type="GO" id="GO:0006351">
    <property type="term" value="P:DNA-templated transcription"/>
    <property type="evidence" value="ECO:0007669"/>
    <property type="project" value="InterPro"/>
</dbReference>
<keyword evidence="8" id="KW-1185">Reference proteome</keyword>
<evidence type="ECO:0000313" key="8">
    <source>
        <dbReference type="Proteomes" id="UP001148299"/>
    </source>
</evidence>